<protein>
    <recommendedName>
        <fullName evidence="5 15">CDP-diacylglycerol--glycerol-3-phosphate 3-phosphatidyltransferase</fullName>
        <ecNumber evidence="4 15">2.7.8.5</ecNumber>
    </recommendedName>
</protein>
<accession>A0ABR8UJY8</accession>
<evidence type="ECO:0000256" key="7">
    <source>
        <dbReference type="ARBA" id="ARBA00022679"/>
    </source>
</evidence>
<dbReference type="InterPro" id="IPR000462">
    <property type="entry name" value="CDP-OH_P_trans"/>
</dbReference>
<feature type="transmembrane region" description="Helical" evidence="17">
    <location>
        <begin position="7"/>
        <end position="27"/>
    </location>
</feature>
<keyword evidence="10" id="KW-0443">Lipid metabolism</keyword>
<dbReference type="Gene3D" id="1.20.120.1760">
    <property type="match status" value="1"/>
</dbReference>
<name>A0ABR8UJY8_9GAMM</name>
<evidence type="ECO:0000256" key="15">
    <source>
        <dbReference type="NCBIfam" id="TIGR00560"/>
    </source>
</evidence>
<evidence type="ECO:0000256" key="3">
    <source>
        <dbReference type="ARBA" id="ARBA00010441"/>
    </source>
</evidence>
<comment type="similarity">
    <text evidence="3 16">Belongs to the CDP-alcohol phosphatidyltransferase class-I family.</text>
</comment>
<dbReference type="Proteomes" id="UP000647183">
    <property type="component" value="Unassembled WGS sequence"/>
</dbReference>
<dbReference type="Pfam" id="PF01066">
    <property type="entry name" value="CDP-OH_P_transf"/>
    <property type="match status" value="1"/>
</dbReference>
<keyword evidence="11 17" id="KW-0472">Membrane</keyword>
<dbReference type="EMBL" id="JACSQJ010000005">
    <property type="protein sequence ID" value="MBD7988337.1"/>
    <property type="molecule type" value="Genomic_DNA"/>
</dbReference>
<evidence type="ECO:0000256" key="1">
    <source>
        <dbReference type="ARBA" id="ARBA00004141"/>
    </source>
</evidence>
<dbReference type="InterPro" id="IPR004570">
    <property type="entry name" value="Phosphatidylglycerol_P_synth"/>
</dbReference>
<evidence type="ECO:0000256" key="2">
    <source>
        <dbReference type="ARBA" id="ARBA00005042"/>
    </source>
</evidence>
<keyword evidence="6" id="KW-0444">Lipid biosynthesis</keyword>
<keyword evidence="13" id="KW-1208">Phospholipid metabolism</keyword>
<evidence type="ECO:0000313" key="18">
    <source>
        <dbReference type="EMBL" id="MBD7988337.1"/>
    </source>
</evidence>
<feature type="transmembrane region" description="Helical" evidence="17">
    <location>
        <begin position="129"/>
        <end position="145"/>
    </location>
</feature>
<evidence type="ECO:0000256" key="8">
    <source>
        <dbReference type="ARBA" id="ARBA00022692"/>
    </source>
</evidence>
<evidence type="ECO:0000256" key="14">
    <source>
        <dbReference type="ARBA" id="ARBA00048586"/>
    </source>
</evidence>
<evidence type="ECO:0000256" key="13">
    <source>
        <dbReference type="ARBA" id="ARBA00023264"/>
    </source>
</evidence>
<comment type="caution">
    <text evidence="18">The sequence shown here is derived from an EMBL/GenBank/DDBJ whole genome shotgun (WGS) entry which is preliminary data.</text>
</comment>
<keyword evidence="12" id="KW-0594">Phospholipid biosynthesis</keyword>
<dbReference type="EC" id="2.7.8.5" evidence="4 15"/>
<dbReference type="GO" id="GO:0008444">
    <property type="term" value="F:CDP-diacylglycerol-glycerol-3-phosphate 3-phosphatidyltransferase activity"/>
    <property type="evidence" value="ECO:0007669"/>
    <property type="project" value="UniProtKB-EC"/>
</dbReference>
<comment type="pathway">
    <text evidence="2">Phospholipid metabolism; phosphatidylglycerol biosynthesis; phosphatidylglycerol from CDP-diacylglycerol: step 1/2.</text>
</comment>
<comment type="catalytic activity">
    <reaction evidence="14">
        <text>a CDP-1,2-diacyl-sn-glycerol + sn-glycerol 3-phosphate = a 1,2-diacyl-sn-glycero-3-phospho-(1'-sn-glycero-3'-phosphate) + CMP + H(+)</text>
        <dbReference type="Rhea" id="RHEA:12593"/>
        <dbReference type="ChEBI" id="CHEBI:15378"/>
        <dbReference type="ChEBI" id="CHEBI:57597"/>
        <dbReference type="ChEBI" id="CHEBI:58332"/>
        <dbReference type="ChEBI" id="CHEBI:60110"/>
        <dbReference type="ChEBI" id="CHEBI:60377"/>
        <dbReference type="EC" id="2.7.8.5"/>
    </reaction>
</comment>
<feature type="transmembrane region" description="Helical" evidence="17">
    <location>
        <begin position="33"/>
        <end position="52"/>
    </location>
</feature>
<dbReference type="PIRSF" id="PIRSF000847">
    <property type="entry name" value="Phos_ph_gly_syn"/>
    <property type="match status" value="1"/>
</dbReference>
<evidence type="ECO:0000256" key="11">
    <source>
        <dbReference type="ARBA" id="ARBA00023136"/>
    </source>
</evidence>
<evidence type="ECO:0000256" key="9">
    <source>
        <dbReference type="ARBA" id="ARBA00022989"/>
    </source>
</evidence>
<reference evidence="18 19" key="1">
    <citation type="submission" date="2020-08" db="EMBL/GenBank/DDBJ databases">
        <title>A Genomic Blueprint of the Chicken Gut Microbiome.</title>
        <authorList>
            <person name="Gilroy R."/>
            <person name="Ravi A."/>
            <person name="Getino M."/>
            <person name="Pursley I."/>
            <person name="Horton D.L."/>
            <person name="Alikhan N.-F."/>
            <person name="Baker D."/>
            <person name="Gharbi K."/>
            <person name="Hall N."/>
            <person name="Watson M."/>
            <person name="Adriaenssens E.M."/>
            <person name="Foster-Nyarko E."/>
            <person name="Jarju S."/>
            <person name="Secka A."/>
            <person name="Antonio M."/>
            <person name="Oren A."/>
            <person name="Chaudhuri R."/>
            <person name="La Ragione R.M."/>
            <person name="Hildebrand F."/>
            <person name="Pallen M.J."/>
        </authorList>
    </citation>
    <scope>NUCLEOTIDE SEQUENCE [LARGE SCALE GENOMIC DNA]</scope>
    <source>
        <strain evidence="18 19">Sa2BVA3</strain>
    </source>
</reference>
<dbReference type="InterPro" id="IPR048254">
    <property type="entry name" value="CDP_ALCOHOL_P_TRANSF_CS"/>
</dbReference>
<dbReference type="PANTHER" id="PTHR14269">
    <property type="entry name" value="CDP-DIACYLGLYCEROL--GLYCEROL-3-PHOSPHATE 3-PHOSPHATIDYLTRANSFERASE-RELATED"/>
    <property type="match status" value="1"/>
</dbReference>
<keyword evidence="9 17" id="KW-1133">Transmembrane helix</keyword>
<keyword evidence="8 17" id="KW-0812">Transmembrane</keyword>
<feature type="transmembrane region" description="Helical" evidence="17">
    <location>
        <begin position="165"/>
        <end position="185"/>
    </location>
</feature>
<sequence length="198" mass="22046">MKLTLPTWLTLLRIVLIPVLVLTFYLPWQWSNFASAGVFALAAVTDWLDGWIARRYGMSSAFGAFLDPVADKLMVATALFLIVQGHPTPWMAFWAAVIVGREIAVSALREWMAELGQRATVKVAAIGKFKTVVQMVALLCLLYAVTPDKNPPRPEPWLGEPIFHVGDWMLAVAALLTLWSAFLYLRAAWPALKAGERH</sequence>
<proteinExistence type="inferred from homology"/>
<dbReference type="PROSITE" id="PS00379">
    <property type="entry name" value="CDP_ALCOHOL_P_TRANSF"/>
    <property type="match status" value="1"/>
</dbReference>
<organism evidence="18 19">
    <name type="scientific">Luteimonas colneyensis</name>
    <dbReference type="NCBI Taxonomy" id="2762230"/>
    <lineage>
        <taxon>Bacteria</taxon>
        <taxon>Pseudomonadati</taxon>
        <taxon>Pseudomonadota</taxon>
        <taxon>Gammaproteobacteria</taxon>
        <taxon>Lysobacterales</taxon>
        <taxon>Lysobacteraceae</taxon>
        <taxon>Luteimonas</taxon>
    </lineage>
</organism>
<dbReference type="InterPro" id="IPR050324">
    <property type="entry name" value="CDP-alcohol_PTase-I"/>
</dbReference>
<evidence type="ECO:0000313" key="19">
    <source>
        <dbReference type="Proteomes" id="UP000647183"/>
    </source>
</evidence>
<keyword evidence="19" id="KW-1185">Reference proteome</keyword>
<gene>
    <name evidence="18" type="primary">pgsA</name>
    <name evidence="18" type="ORF">H9645_09895</name>
</gene>
<evidence type="ECO:0000256" key="5">
    <source>
        <dbReference type="ARBA" id="ARBA00014944"/>
    </source>
</evidence>
<dbReference type="InterPro" id="IPR043130">
    <property type="entry name" value="CDP-OH_PTrfase_TM_dom"/>
</dbReference>
<evidence type="ECO:0000256" key="16">
    <source>
        <dbReference type="RuleBase" id="RU003750"/>
    </source>
</evidence>
<dbReference type="NCBIfam" id="TIGR00560">
    <property type="entry name" value="pgsA"/>
    <property type="match status" value="1"/>
</dbReference>
<evidence type="ECO:0000256" key="12">
    <source>
        <dbReference type="ARBA" id="ARBA00023209"/>
    </source>
</evidence>
<evidence type="ECO:0000256" key="17">
    <source>
        <dbReference type="SAM" id="Phobius"/>
    </source>
</evidence>
<comment type="subcellular location">
    <subcellularLocation>
        <location evidence="1">Membrane</location>
        <topology evidence="1">Multi-pass membrane protein</topology>
    </subcellularLocation>
</comment>
<dbReference type="PANTHER" id="PTHR14269:SF62">
    <property type="entry name" value="CDP-DIACYLGLYCEROL--GLYCEROL-3-PHOSPHATE 3-PHOSPHATIDYLTRANSFERASE 1, CHLOROPLASTIC"/>
    <property type="match status" value="1"/>
</dbReference>
<evidence type="ECO:0000256" key="10">
    <source>
        <dbReference type="ARBA" id="ARBA00023098"/>
    </source>
</evidence>
<keyword evidence="7 16" id="KW-0808">Transferase</keyword>
<evidence type="ECO:0000256" key="4">
    <source>
        <dbReference type="ARBA" id="ARBA00013170"/>
    </source>
</evidence>
<dbReference type="RefSeq" id="WP_191729540.1">
    <property type="nucleotide sequence ID" value="NZ_JACSQJ010000005.1"/>
</dbReference>
<evidence type="ECO:0000256" key="6">
    <source>
        <dbReference type="ARBA" id="ARBA00022516"/>
    </source>
</evidence>